<dbReference type="EMBL" id="BONX01000050">
    <property type="protein sequence ID" value="GIH00179.1"/>
    <property type="molecule type" value="Genomic_DNA"/>
</dbReference>
<keyword evidence="4" id="KW-1185">Reference proteome</keyword>
<feature type="region of interest" description="Disordered" evidence="1">
    <location>
        <begin position="152"/>
        <end position="186"/>
    </location>
</feature>
<protein>
    <submittedName>
        <fullName evidence="3">Uncharacterized protein</fullName>
    </submittedName>
</protein>
<feature type="compositionally biased region" description="Low complexity" evidence="1">
    <location>
        <begin position="37"/>
        <end position="66"/>
    </location>
</feature>
<keyword evidence="2" id="KW-0472">Membrane</keyword>
<evidence type="ECO:0000313" key="4">
    <source>
        <dbReference type="Proteomes" id="UP000621500"/>
    </source>
</evidence>
<name>A0ABQ4EZU2_9ACTN</name>
<organism evidence="3 4">
    <name type="scientific">Plantactinospora mayteni</name>
    <dbReference type="NCBI Taxonomy" id="566021"/>
    <lineage>
        <taxon>Bacteria</taxon>
        <taxon>Bacillati</taxon>
        <taxon>Actinomycetota</taxon>
        <taxon>Actinomycetes</taxon>
        <taxon>Micromonosporales</taxon>
        <taxon>Micromonosporaceae</taxon>
        <taxon>Plantactinospora</taxon>
    </lineage>
</organism>
<proteinExistence type="predicted"/>
<keyword evidence="2" id="KW-1133">Transmembrane helix</keyword>
<comment type="caution">
    <text evidence="3">The sequence shown here is derived from an EMBL/GenBank/DDBJ whole genome shotgun (WGS) entry which is preliminary data.</text>
</comment>
<evidence type="ECO:0000256" key="1">
    <source>
        <dbReference type="SAM" id="MobiDB-lite"/>
    </source>
</evidence>
<feature type="compositionally biased region" description="Low complexity" evidence="1">
    <location>
        <begin position="73"/>
        <end position="102"/>
    </location>
</feature>
<sequence length="260" mass="26500">MSTYPPPGYGPGEPSNDPRYSGQSGGYGAPAGGGSGYQSHSSGSYQPSSDPYQQSSGSYQQSSSGSYPPPSSPGSYPQSSEQQYPQASGYPSSGAHASAPSSPAGPPAQFGTPVPPKKSKAPLIIGIVLGVVLLCCGGGTALALWAGDDETDPGVAASESPDAPSPKTTPKGKASPTPEEDSIEGDLDKFKKGDCLTIDEITDEVEEASCGAKGALEVLLRKDGTISESACESTDYTQYLYQDGTIGTLQDFILCVAPAR</sequence>
<feature type="compositionally biased region" description="Gly residues" evidence="1">
    <location>
        <begin position="23"/>
        <end position="36"/>
    </location>
</feature>
<feature type="region of interest" description="Disordered" evidence="1">
    <location>
        <begin position="1"/>
        <end position="117"/>
    </location>
</feature>
<keyword evidence="2" id="KW-0812">Transmembrane</keyword>
<accession>A0ABQ4EZU2</accession>
<reference evidence="3 4" key="1">
    <citation type="submission" date="2021-01" db="EMBL/GenBank/DDBJ databases">
        <title>Whole genome shotgun sequence of Plantactinospora mayteni NBRC 109088.</title>
        <authorList>
            <person name="Komaki H."/>
            <person name="Tamura T."/>
        </authorList>
    </citation>
    <scope>NUCLEOTIDE SEQUENCE [LARGE SCALE GENOMIC DNA]</scope>
    <source>
        <strain evidence="3 4">NBRC 109088</strain>
    </source>
</reference>
<dbReference type="RefSeq" id="WP_203861501.1">
    <property type="nucleotide sequence ID" value="NZ_BAAAZQ010000020.1"/>
</dbReference>
<evidence type="ECO:0000313" key="3">
    <source>
        <dbReference type="EMBL" id="GIH00179.1"/>
    </source>
</evidence>
<feature type="transmembrane region" description="Helical" evidence="2">
    <location>
        <begin position="123"/>
        <end position="146"/>
    </location>
</feature>
<dbReference type="Proteomes" id="UP000621500">
    <property type="component" value="Unassembled WGS sequence"/>
</dbReference>
<gene>
    <name evidence="3" type="ORF">Pma05_67510</name>
</gene>
<evidence type="ECO:0000256" key="2">
    <source>
        <dbReference type="SAM" id="Phobius"/>
    </source>
</evidence>